<name>A0A4C1W4J7_EUMVA</name>
<feature type="region of interest" description="Disordered" evidence="1">
    <location>
        <begin position="36"/>
        <end position="64"/>
    </location>
</feature>
<evidence type="ECO:0000313" key="2">
    <source>
        <dbReference type="EMBL" id="GBP45923.1"/>
    </source>
</evidence>
<sequence length="114" mass="13043">MRAVYLSRGRFKETQDALVRRCRGIGNEFIFRRGPDESDVKNSTAAPFEKPGALNGLGNEMDDVEAPAHEHPRCEIHIDRFTRRDMLFDMFNCVVLVKYASRRGANGRLSNNKK</sequence>
<keyword evidence="3" id="KW-1185">Reference proteome</keyword>
<dbReference type="Proteomes" id="UP000299102">
    <property type="component" value="Unassembled WGS sequence"/>
</dbReference>
<comment type="caution">
    <text evidence="2">The sequence shown here is derived from an EMBL/GenBank/DDBJ whole genome shotgun (WGS) entry which is preliminary data.</text>
</comment>
<evidence type="ECO:0000313" key="3">
    <source>
        <dbReference type="Proteomes" id="UP000299102"/>
    </source>
</evidence>
<dbReference type="EMBL" id="BGZK01000474">
    <property type="protein sequence ID" value="GBP45923.1"/>
    <property type="molecule type" value="Genomic_DNA"/>
</dbReference>
<dbReference type="AlphaFoldDB" id="A0A4C1W4J7"/>
<organism evidence="2 3">
    <name type="scientific">Eumeta variegata</name>
    <name type="common">Bagworm moth</name>
    <name type="synonym">Eumeta japonica</name>
    <dbReference type="NCBI Taxonomy" id="151549"/>
    <lineage>
        <taxon>Eukaryota</taxon>
        <taxon>Metazoa</taxon>
        <taxon>Ecdysozoa</taxon>
        <taxon>Arthropoda</taxon>
        <taxon>Hexapoda</taxon>
        <taxon>Insecta</taxon>
        <taxon>Pterygota</taxon>
        <taxon>Neoptera</taxon>
        <taxon>Endopterygota</taxon>
        <taxon>Lepidoptera</taxon>
        <taxon>Glossata</taxon>
        <taxon>Ditrysia</taxon>
        <taxon>Tineoidea</taxon>
        <taxon>Psychidae</taxon>
        <taxon>Oiketicinae</taxon>
        <taxon>Eumeta</taxon>
    </lineage>
</organism>
<reference evidence="2 3" key="1">
    <citation type="journal article" date="2019" name="Commun. Biol.">
        <title>The bagworm genome reveals a unique fibroin gene that provides high tensile strength.</title>
        <authorList>
            <person name="Kono N."/>
            <person name="Nakamura H."/>
            <person name="Ohtoshi R."/>
            <person name="Tomita M."/>
            <person name="Numata K."/>
            <person name="Arakawa K."/>
        </authorList>
    </citation>
    <scope>NUCLEOTIDE SEQUENCE [LARGE SCALE GENOMIC DNA]</scope>
</reference>
<proteinExistence type="predicted"/>
<gene>
    <name evidence="2" type="ORF">EVAR_41224_1</name>
</gene>
<accession>A0A4C1W4J7</accession>
<evidence type="ECO:0000256" key="1">
    <source>
        <dbReference type="SAM" id="MobiDB-lite"/>
    </source>
</evidence>
<protein>
    <submittedName>
        <fullName evidence="2">Uncharacterized protein</fullName>
    </submittedName>
</protein>